<organism evidence="2 3">
    <name type="scientific">Brevibacillus laterosporus</name>
    <name type="common">Bacillus laterosporus</name>
    <dbReference type="NCBI Taxonomy" id="1465"/>
    <lineage>
        <taxon>Bacteria</taxon>
        <taxon>Bacillati</taxon>
        <taxon>Bacillota</taxon>
        <taxon>Bacilli</taxon>
        <taxon>Bacillales</taxon>
        <taxon>Paenibacillaceae</taxon>
        <taxon>Brevibacillus</taxon>
    </lineage>
</organism>
<accession>A0AAP8QFE8</accession>
<sequence length="180" mass="21555">MNFSEPIVVALITAVSTGIVSVVLTQILAFVKTNREERRVNIKHQIKKIYQPIMQICVRTTHPGDGYEGLNEHNVMEIYKIVNDNDNYIYADMKLLNLVESLYEDVANESRYEKNNNYNDFDEDRKLFNHVLVKYNQLKRKVQLPYERDYVFPYNYLKEKQERYNKLRRRYLSISSKDDE</sequence>
<protein>
    <recommendedName>
        <fullName evidence="4">DUF4760 domain-containing protein</fullName>
    </recommendedName>
</protein>
<gene>
    <name evidence="2" type="ORF">C4A77_06495</name>
</gene>
<keyword evidence="1" id="KW-1133">Transmembrane helix</keyword>
<dbReference type="AlphaFoldDB" id="A0AAP8QFE8"/>
<dbReference type="RefSeq" id="WP_104031225.1">
    <property type="nucleotide sequence ID" value="NZ_PRKQ01000005.1"/>
</dbReference>
<keyword evidence="1" id="KW-0472">Membrane</keyword>
<name>A0AAP8QFE8_BRELA</name>
<dbReference type="EMBL" id="PRKQ01000005">
    <property type="protein sequence ID" value="PPB08928.1"/>
    <property type="molecule type" value="Genomic_DNA"/>
</dbReference>
<evidence type="ECO:0000313" key="3">
    <source>
        <dbReference type="Proteomes" id="UP000239759"/>
    </source>
</evidence>
<keyword evidence="1" id="KW-0812">Transmembrane</keyword>
<dbReference type="Proteomes" id="UP000239759">
    <property type="component" value="Unassembled WGS sequence"/>
</dbReference>
<reference evidence="2 3" key="1">
    <citation type="submission" date="2018-02" db="EMBL/GenBank/DDBJ databases">
        <title>Comparative analysis of genomes of three Brevibacillus laterosporus strains producers of potent antimicrobials isolated from silage.</title>
        <authorList>
            <person name="Kojic M."/>
            <person name="Miljkovic M."/>
            <person name="Studholme D."/>
            <person name="Filipic B."/>
        </authorList>
    </citation>
    <scope>NUCLEOTIDE SEQUENCE [LARGE SCALE GENOMIC DNA]</scope>
    <source>
        <strain evidence="2 3">BGSP11</strain>
    </source>
</reference>
<comment type="caution">
    <text evidence="2">The sequence shown here is derived from an EMBL/GenBank/DDBJ whole genome shotgun (WGS) entry which is preliminary data.</text>
</comment>
<evidence type="ECO:0008006" key="4">
    <source>
        <dbReference type="Google" id="ProtNLM"/>
    </source>
</evidence>
<evidence type="ECO:0000313" key="2">
    <source>
        <dbReference type="EMBL" id="PPB08928.1"/>
    </source>
</evidence>
<proteinExistence type="predicted"/>
<evidence type="ECO:0000256" key="1">
    <source>
        <dbReference type="SAM" id="Phobius"/>
    </source>
</evidence>
<feature type="transmembrane region" description="Helical" evidence="1">
    <location>
        <begin position="6"/>
        <end position="31"/>
    </location>
</feature>